<dbReference type="EMBL" id="DTHB01000053">
    <property type="protein sequence ID" value="HGB15546.1"/>
    <property type="molecule type" value="Genomic_DNA"/>
</dbReference>
<proteinExistence type="predicted"/>
<comment type="caution">
    <text evidence="1">The sequence shown here is derived from an EMBL/GenBank/DDBJ whole genome shotgun (WGS) entry which is preliminary data.</text>
</comment>
<gene>
    <name evidence="1" type="ORF">ENV62_09970</name>
</gene>
<name>A0A7C3SK29_9BACT</name>
<organism evidence="1">
    <name type="scientific">Desulfobacca acetoxidans</name>
    <dbReference type="NCBI Taxonomy" id="60893"/>
    <lineage>
        <taxon>Bacteria</taxon>
        <taxon>Pseudomonadati</taxon>
        <taxon>Thermodesulfobacteriota</taxon>
        <taxon>Desulfobaccia</taxon>
        <taxon>Desulfobaccales</taxon>
        <taxon>Desulfobaccaceae</taxon>
        <taxon>Desulfobacca</taxon>
    </lineage>
</organism>
<protein>
    <submittedName>
        <fullName evidence="1">Uncharacterized protein</fullName>
    </submittedName>
</protein>
<accession>A0A7C3SK29</accession>
<sequence length="59" mass="6327">MAIPGVVGTAQGVCRGRPCLRVYVIKKTPALLERIPQTIEGIPVDIVETGAFRAIPPEK</sequence>
<reference evidence="1" key="1">
    <citation type="journal article" date="2020" name="mSystems">
        <title>Genome- and Community-Level Interaction Insights into Carbon Utilization and Element Cycling Functions of Hydrothermarchaeota in Hydrothermal Sediment.</title>
        <authorList>
            <person name="Zhou Z."/>
            <person name="Liu Y."/>
            <person name="Xu W."/>
            <person name="Pan J."/>
            <person name="Luo Z.H."/>
            <person name="Li M."/>
        </authorList>
    </citation>
    <scope>NUCLEOTIDE SEQUENCE [LARGE SCALE GENOMIC DNA]</scope>
    <source>
        <strain evidence="1">SpSt-776</strain>
    </source>
</reference>
<dbReference type="AlphaFoldDB" id="A0A7C3SK29"/>
<evidence type="ECO:0000313" key="1">
    <source>
        <dbReference type="EMBL" id="HGB15546.1"/>
    </source>
</evidence>